<evidence type="ECO:0008006" key="4">
    <source>
        <dbReference type="Google" id="ProtNLM"/>
    </source>
</evidence>
<comment type="caution">
    <text evidence="2">The sequence shown here is derived from an EMBL/GenBank/DDBJ whole genome shotgun (WGS) entry which is preliminary data.</text>
</comment>
<gene>
    <name evidence="2" type="ORF">LO55_4652</name>
</gene>
<dbReference type="Proteomes" id="UP000180246">
    <property type="component" value="Unassembled WGS sequence"/>
</dbReference>
<evidence type="ECO:0000313" key="2">
    <source>
        <dbReference type="EMBL" id="OIJ41665.1"/>
    </source>
</evidence>
<dbReference type="InterPro" id="IPR019613">
    <property type="entry name" value="DUF4198"/>
</dbReference>
<dbReference type="Pfam" id="PF10670">
    <property type="entry name" value="DUF4198"/>
    <property type="match status" value="1"/>
</dbReference>
<proteinExistence type="predicted"/>
<evidence type="ECO:0000256" key="1">
    <source>
        <dbReference type="SAM" id="SignalP"/>
    </source>
</evidence>
<name>A0A1S2N9E8_9BURK</name>
<protein>
    <recommendedName>
        <fullName evidence="4">Nickel uptake substrate-specific transmembrane region family protein</fullName>
    </recommendedName>
</protein>
<keyword evidence="1" id="KW-0732">Signal</keyword>
<organism evidence="2 3">
    <name type="scientific">Massilia timonae</name>
    <dbReference type="NCBI Taxonomy" id="47229"/>
    <lineage>
        <taxon>Bacteria</taxon>
        <taxon>Pseudomonadati</taxon>
        <taxon>Pseudomonadota</taxon>
        <taxon>Betaproteobacteria</taxon>
        <taxon>Burkholderiales</taxon>
        <taxon>Oxalobacteraceae</taxon>
        <taxon>Telluria group</taxon>
        <taxon>Massilia</taxon>
    </lineage>
</organism>
<accession>A0A1S2N9E8</accession>
<feature type="chain" id="PRO_5012910192" description="Nickel uptake substrate-specific transmembrane region family protein" evidence="1">
    <location>
        <begin position="37"/>
        <end position="256"/>
    </location>
</feature>
<feature type="signal peptide" evidence="1">
    <location>
        <begin position="1"/>
        <end position="36"/>
    </location>
</feature>
<dbReference type="EMBL" id="JRYB01000001">
    <property type="protein sequence ID" value="OIJ41665.1"/>
    <property type="molecule type" value="Genomic_DNA"/>
</dbReference>
<reference evidence="2 3" key="1">
    <citation type="submission" date="2014-10" db="EMBL/GenBank/DDBJ databases">
        <authorList>
            <person name="Seo M.-J."/>
            <person name="Seok Y.J."/>
            <person name="Cha I.-T."/>
        </authorList>
    </citation>
    <scope>NUCLEOTIDE SEQUENCE [LARGE SCALE GENOMIC DNA]</scope>
    <source>
        <strain evidence="2 3">NEU</strain>
    </source>
</reference>
<dbReference type="AlphaFoldDB" id="A0A1S2N9E8"/>
<sequence length="256" mass="26987">MGVIELNKPLKRMTTMKTLLLSSLLALAAIAPGAQAHHVWLEQDGKTVTLQFGEFGLNQRETTPGLLDKFVAPRATLLKASGETGLKLEKTARGYVVEGASLAAGDAIVAEDNAYPGWETTKDGKTSQHIWIPAARLATSFAAQQPKLALDIVPTGTPGEFRVYYQGQPLPKAKVAITVPSGWSKEALADADGAVKFALPWKGMYVLETAHTDKSGGERAGVQYASASHTSSLTVIQPRGIAPLPAGPALAPGAEH</sequence>
<evidence type="ECO:0000313" key="3">
    <source>
        <dbReference type="Proteomes" id="UP000180246"/>
    </source>
</evidence>